<keyword evidence="9 14" id="KW-0560">Oxidoreductase</keyword>
<evidence type="ECO:0000256" key="3">
    <source>
        <dbReference type="ARBA" id="ARBA00004406"/>
    </source>
</evidence>
<dbReference type="InterPro" id="IPR001128">
    <property type="entry name" value="Cyt_P450"/>
</dbReference>
<comment type="similarity">
    <text evidence="4 14">Belongs to the cytochrome P450 family.</text>
</comment>
<dbReference type="Gene3D" id="1.10.630.10">
    <property type="entry name" value="Cytochrome P450"/>
    <property type="match status" value="1"/>
</dbReference>
<evidence type="ECO:0000256" key="4">
    <source>
        <dbReference type="ARBA" id="ARBA00010617"/>
    </source>
</evidence>
<evidence type="ECO:0000256" key="11">
    <source>
        <dbReference type="ARBA" id="ARBA00023033"/>
    </source>
</evidence>
<dbReference type="PRINTS" id="PR00463">
    <property type="entry name" value="EP450I"/>
</dbReference>
<evidence type="ECO:0000313" key="16">
    <source>
        <dbReference type="Proteomes" id="UP001329430"/>
    </source>
</evidence>
<keyword evidence="11 14" id="KW-0503">Monooxygenase</keyword>
<comment type="subcellular location">
    <subcellularLocation>
        <location evidence="3">Endoplasmic reticulum membrane</location>
        <topology evidence="3">Peripheral membrane protein</topology>
    </subcellularLocation>
    <subcellularLocation>
        <location evidence="2">Microsome membrane</location>
        <topology evidence="2">Peripheral membrane protein</topology>
    </subcellularLocation>
</comment>
<keyword evidence="16" id="KW-1185">Reference proteome</keyword>
<protein>
    <recommendedName>
        <fullName evidence="17">Cytochrome P450</fullName>
    </recommendedName>
</protein>
<dbReference type="InterPro" id="IPR036396">
    <property type="entry name" value="Cyt_P450_sf"/>
</dbReference>
<feature type="binding site" description="axial binding residue" evidence="13">
    <location>
        <position position="392"/>
    </location>
    <ligand>
        <name>heme</name>
        <dbReference type="ChEBI" id="CHEBI:30413"/>
    </ligand>
    <ligandPart>
        <name>Fe</name>
        <dbReference type="ChEBI" id="CHEBI:18248"/>
    </ligandPart>
</feature>
<dbReference type="GO" id="GO:0004497">
    <property type="term" value="F:monooxygenase activity"/>
    <property type="evidence" value="ECO:0007669"/>
    <property type="project" value="UniProtKB-KW"/>
</dbReference>
<evidence type="ECO:0000256" key="14">
    <source>
        <dbReference type="RuleBase" id="RU000461"/>
    </source>
</evidence>
<keyword evidence="7" id="KW-0256">Endoplasmic reticulum</keyword>
<dbReference type="GO" id="GO:0020037">
    <property type="term" value="F:heme binding"/>
    <property type="evidence" value="ECO:0007669"/>
    <property type="project" value="InterPro"/>
</dbReference>
<evidence type="ECO:0000256" key="13">
    <source>
        <dbReference type="PIRSR" id="PIRSR602401-1"/>
    </source>
</evidence>
<evidence type="ECO:0000256" key="12">
    <source>
        <dbReference type="ARBA" id="ARBA00023136"/>
    </source>
</evidence>
<name>A0AAN7V948_9COLE</name>
<keyword evidence="5 13" id="KW-0349">Heme</keyword>
<evidence type="ECO:0000313" key="15">
    <source>
        <dbReference type="EMBL" id="KAK5641859.1"/>
    </source>
</evidence>
<dbReference type="PRINTS" id="PR00385">
    <property type="entry name" value="P450"/>
</dbReference>
<comment type="caution">
    <text evidence="15">The sequence shown here is derived from an EMBL/GenBank/DDBJ whole genome shotgun (WGS) entry which is preliminary data.</text>
</comment>
<dbReference type="SUPFAM" id="SSF48264">
    <property type="entry name" value="Cytochrome P450"/>
    <property type="match status" value="1"/>
</dbReference>
<dbReference type="InterPro" id="IPR002401">
    <property type="entry name" value="Cyt_P450_E_grp-I"/>
</dbReference>
<evidence type="ECO:0000256" key="9">
    <source>
        <dbReference type="ARBA" id="ARBA00023002"/>
    </source>
</evidence>
<evidence type="ECO:0000256" key="7">
    <source>
        <dbReference type="ARBA" id="ARBA00022824"/>
    </source>
</evidence>
<dbReference type="GO" id="GO:0005789">
    <property type="term" value="C:endoplasmic reticulum membrane"/>
    <property type="evidence" value="ECO:0007669"/>
    <property type="project" value="UniProtKB-SubCell"/>
</dbReference>
<keyword evidence="12" id="KW-0472">Membrane</keyword>
<dbReference type="FunFam" id="1.10.630.10:FF:000042">
    <property type="entry name" value="Cytochrome P450"/>
    <property type="match status" value="1"/>
</dbReference>
<dbReference type="GO" id="GO:0005506">
    <property type="term" value="F:iron ion binding"/>
    <property type="evidence" value="ECO:0007669"/>
    <property type="project" value="InterPro"/>
</dbReference>
<gene>
    <name evidence="15" type="ORF">RI129_010406</name>
</gene>
<keyword evidence="6 13" id="KW-0479">Metal-binding</keyword>
<proteinExistence type="inferred from homology"/>
<dbReference type="Proteomes" id="UP001329430">
    <property type="component" value="Chromosome 7"/>
</dbReference>
<dbReference type="PANTHER" id="PTHR24292:SF54">
    <property type="entry name" value="CYP9F3-RELATED"/>
    <property type="match status" value="1"/>
</dbReference>
<evidence type="ECO:0000256" key="10">
    <source>
        <dbReference type="ARBA" id="ARBA00023004"/>
    </source>
</evidence>
<dbReference type="PANTHER" id="PTHR24292">
    <property type="entry name" value="CYTOCHROME P450"/>
    <property type="match status" value="1"/>
</dbReference>
<dbReference type="EMBL" id="JAVRBK010000007">
    <property type="protein sequence ID" value="KAK5641859.1"/>
    <property type="molecule type" value="Genomic_DNA"/>
</dbReference>
<dbReference type="CDD" id="cd11056">
    <property type="entry name" value="CYP6-like"/>
    <property type="match status" value="1"/>
</dbReference>
<comment type="cofactor">
    <cofactor evidence="1 13">
        <name>heme</name>
        <dbReference type="ChEBI" id="CHEBI:30413"/>
    </cofactor>
</comment>
<dbReference type="Pfam" id="PF00067">
    <property type="entry name" value="p450"/>
    <property type="match status" value="1"/>
</dbReference>
<keyword evidence="10 13" id="KW-0408">Iron</keyword>
<evidence type="ECO:0000256" key="1">
    <source>
        <dbReference type="ARBA" id="ARBA00001971"/>
    </source>
</evidence>
<dbReference type="InterPro" id="IPR050476">
    <property type="entry name" value="Insect_CytP450_Detox"/>
</dbReference>
<sequence length="450" mass="52317">MLTAKRPPPHLLEDFYYQYHNERYVGFYQFLLPTLIIRDLDLIKNITVKDFETFPEHRTFVTEDVDPLFGRSLFAMKGGSRWQTMRATLSPTFTSRKLKGMFEFMLDCATQFTAHYEKQGELVEVEMKQAFTMYTNDIIASTVFGVNCNSFQNPDNEFRQMGREATDFSGIKNMKFMFHAIHPLLAKLLGKGIFSEKVSSFFRNLVQSALKMREERNIVRHDVLHLLTEARKQNEHNAIVTDDDITGNALLFFTAGFDTSSTMLSFTCHELAVNPDVQHKLVREINDTFQDSKISYELLLGMKYLEQVISESLRKWPPSMQTDRVCVRSYKLSETFTLEKGTNVWIPIFALHRDPRYHLDPLKFDPERFNDENKRKMVPYTYMPFGVGPRSCIGSRFALLQAKIILVEMLRAFEIVPVEKTQIPLQLSCHTFNPSAEKGFLLGLKRRKNL</sequence>
<evidence type="ECO:0000256" key="2">
    <source>
        <dbReference type="ARBA" id="ARBA00004174"/>
    </source>
</evidence>
<accession>A0AAN7V948</accession>
<evidence type="ECO:0008006" key="17">
    <source>
        <dbReference type="Google" id="ProtNLM"/>
    </source>
</evidence>
<evidence type="ECO:0000256" key="8">
    <source>
        <dbReference type="ARBA" id="ARBA00022848"/>
    </source>
</evidence>
<keyword evidence="8" id="KW-0492">Microsome</keyword>
<evidence type="ECO:0000256" key="5">
    <source>
        <dbReference type="ARBA" id="ARBA00022617"/>
    </source>
</evidence>
<evidence type="ECO:0000256" key="6">
    <source>
        <dbReference type="ARBA" id="ARBA00022723"/>
    </source>
</evidence>
<reference evidence="15 16" key="1">
    <citation type="journal article" date="2024" name="Insects">
        <title>An Improved Chromosome-Level Genome Assembly of the Firefly Pyrocoelia pectoralis.</title>
        <authorList>
            <person name="Fu X."/>
            <person name="Meyer-Rochow V.B."/>
            <person name="Ballantyne L."/>
            <person name="Zhu X."/>
        </authorList>
    </citation>
    <scope>NUCLEOTIDE SEQUENCE [LARGE SCALE GENOMIC DNA]</scope>
    <source>
        <strain evidence="15">XCY_ONT2</strain>
    </source>
</reference>
<dbReference type="AlphaFoldDB" id="A0AAN7V948"/>
<dbReference type="PROSITE" id="PS00086">
    <property type="entry name" value="CYTOCHROME_P450"/>
    <property type="match status" value="1"/>
</dbReference>
<dbReference type="InterPro" id="IPR017972">
    <property type="entry name" value="Cyt_P450_CS"/>
</dbReference>
<organism evidence="15 16">
    <name type="scientific">Pyrocoelia pectoralis</name>
    <dbReference type="NCBI Taxonomy" id="417401"/>
    <lineage>
        <taxon>Eukaryota</taxon>
        <taxon>Metazoa</taxon>
        <taxon>Ecdysozoa</taxon>
        <taxon>Arthropoda</taxon>
        <taxon>Hexapoda</taxon>
        <taxon>Insecta</taxon>
        <taxon>Pterygota</taxon>
        <taxon>Neoptera</taxon>
        <taxon>Endopterygota</taxon>
        <taxon>Coleoptera</taxon>
        <taxon>Polyphaga</taxon>
        <taxon>Elateriformia</taxon>
        <taxon>Elateroidea</taxon>
        <taxon>Lampyridae</taxon>
        <taxon>Lampyrinae</taxon>
        <taxon>Pyrocoelia</taxon>
    </lineage>
</organism>
<dbReference type="GO" id="GO:0016705">
    <property type="term" value="F:oxidoreductase activity, acting on paired donors, with incorporation or reduction of molecular oxygen"/>
    <property type="evidence" value="ECO:0007669"/>
    <property type="project" value="InterPro"/>
</dbReference>